<dbReference type="AlphaFoldDB" id="J0H9M9"/>
<organism evidence="1 2">
    <name type="scientific">Rhizobium leguminosarum bv. trifolii WSM597</name>
    <dbReference type="NCBI Taxonomy" id="754764"/>
    <lineage>
        <taxon>Bacteria</taxon>
        <taxon>Pseudomonadati</taxon>
        <taxon>Pseudomonadota</taxon>
        <taxon>Alphaproteobacteria</taxon>
        <taxon>Hyphomicrobiales</taxon>
        <taxon>Rhizobiaceae</taxon>
        <taxon>Rhizobium/Agrobacterium group</taxon>
        <taxon>Rhizobium</taxon>
    </lineage>
</organism>
<sequence>MNPQPPAPTVSVADDKGNIRLSSEKSTFALASEFFRCMLCWKAPQEALVYGEGRFATMSASMAEAMRVNADELARDDPEKAERVLQQASAMMAQFKAAYPHRVVSRSLH</sequence>
<dbReference type="OrthoDB" id="8392264at2"/>
<dbReference type="HOGENOM" id="CLU_2181801_0_0_5"/>
<dbReference type="Proteomes" id="UP000005092">
    <property type="component" value="Unassembled WGS sequence"/>
</dbReference>
<proteinExistence type="predicted"/>
<reference evidence="1 2" key="1">
    <citation type="submission" date="2012-02" db="EMBL/GenBank/DDBJ databases">
        <title>Improved High-Quality Draft Sequence of Rhizobium leguminosarum bv. trifolii WSM597.</title>
        <authorList>
            <consortium name="US DOE Joint Genome Institute"/>
            <person name="Lucas S."/>
            <person name="Han J."/>
            <person name="Lapidus A."/>
            <person name="Cheng J.-F."/>
            <person name="Goodwin L."/>
            <person name="Pitluck S."/>
            <person name="Peters L."/>
            <person name="Ovchinnikova G."/>
            <person name="Held B."/>
            <person name="Detter J.C."/>
            <person name="Han C."/>
            <person name="Tapia R."/>
            <person name="Land M."/>
            <person name="Hauser L."/>
            <person name="Kyrpides N."/>
            <person name="Ivanova N."/>
            <person name="Pagani I."/>
            <person name="Brau L."/>
            <person name="Yates R."/>
            <person name="O'Hara G."/>
            <person name="Rui T."/>
            <person name="Howieson J."/>
            <person name="Reeve W."/>
            <person name="Woyke T."/>
        </authorList>
    </citation>
    <scope>NUCLEOTIDE SEQUENCE [LARGE SCALE GENOMIC DNA]</scope>
    <source>
        <strain evidence="1 2">WSM597</strain>
    </source>
</reference>
<dbReference type="EMBL" id="JH719381">
    <property type="protein sequence ID" value="EJB07063.1"/>
    <property type="molecule type" value="Genomic_DNA"/>
</dbReference>
<evidence type="ECO:0000313" key="2">
    <source>
        <dbReference type="Proteomes" id="UP000005092"/>
    </source>
</evidence>
<evidence type="ECO:0000313" key="1">
    <source>
        <dbReference type="EMBL" id="EJB07063.1"/>
    </source>
</evidence>
<dbReference type="RefSeq" id="WP_003592543.1">
    <property type="nucleotide sequence ID" value="NZ_JH719381.1"/>
</dbReference>
<protein>
    <submittedName>
        <fullName evidence="1">Uncharacterized protein</fullName>
    </submittedName>
</protein>
<name>J0H9M9_RHILT</name>
<gene>
    <name evidence="1" type="ORF">Rleg9DRAFT_6039</name>
</gene>
<accession>J0H9M9</accession>